<dbReference type="Gene3D" id="3.30.60.90">
    <property type="match status" value="1"/>
</dbReference>
<evidence type="ECO:0000256" key="5">
    <source>
        <dbReference type="SAM" id="MobiDB-lite"/>
    </source>
</evidence>
<dbReference type="InterPro" id="IPR043145">
    <property type="entry name" value="Znf_ZZ_sf"/>
</dbReference>
<evidence type="ECO:0000256" key="2">
    <source>
        <dbReference type="ARBA" id="ARBA00022771"/>
    </source>
</evidence>
<dbReference type="PANTHER" id="PTHR20930">
    <property type="entry name" value="OVARIAN CARCINOMA ANTIGEN CA125-RELATED"/>
    <property type="match status" value="1"/>
</dbReference>
<dbReference type="SMART" id="SM00291">
    <property type="entry name" value="ZnF_ZZ"/>
    <property type="match status" value="1"/>
</dbReference>
<dbReference type="CDD" id="cd14319">
    <property type="entry name" value="UBA_NBR1"/>
    <property type="match status" value="1"/>
</dbReference>
<gene>
    <name evidence="8" type="ORF">CSSPTR1EN2_LOCUS8572</name>
</gene>
<feature type="domain" description="ZZ-type" evidence="6">
    <location>
        <begin position="186"/>
        <end position="237"/>
    </location>
</feature>
<evidence type="ECO:0000256" key="4">
    <source>
        <dbReference type="PROSITE-ProRule" id="PRU00228"/>
    </source>
</evidence>
<feature type="domain" description="PB1" evidence="7">
    <location>
        <begin position="3"/>
        <end position="92"/>
    </location>
</feature>
<dbReference type="InterPro" id="IPR013783">
    <property type="entry name" value="Ig-like_fold"/>
</dbReference>
<dbReference type="Gene3D" id="3.10.20.90">
    <property type="entry name" value="Phosphatidylinositol 3-kinase Catalytic Subunit, Chain A, domain 1"/>
    <property type="match status" value="1"/>
</dbReference>
<evidence type="ECO:0000313" key="9">
    <source>
        <dbReference type="Proteomes" id="UP001497512"/>
    </source>
</evidence>
<dbReference type="Gene3D" id="2.60.40.10">
    <property type="entry name" value="Immunoglobulins"/>
    <property type="match status" value="1"/>
</dbReference>
<dbReference type="SUPFAM" id="SSF54277">
    <property type="entry name" value="CAD &amp; PB1 domains"/>
    <property type="match status" value="1"/>
</dbReference>
<dbReference type="Pfam" id="PF16158">
    <property type="entry name" value="N_BRCA1_IG"/>
    <property type="match status" value="1"/>
</dbReference>
<dbReference type="PROSITE" id="PS50135">
    <property type="entry name" value="ZF_ZZ_2"/>
    <property type="match status" value="1"/>
</dbReference>
<dbReference type="SUPFAM" id="SSF46934">
    <property type="entry name" value="UBA-like"/>
    <property type="match status" value="1"/>
</dbReference>
<keyword evidence="2 4" id="KW-0863">Zinc-finger</keyword>
<name>A0ABP0TWN2_9BRYO</name>
<dbReference type="Pfam" id="PF00564">
    <property type="entry name" value="PB1"/>
    <property type="match status" value="1"/>
</dbReference>
<keyword evidence="1" id="KW-0479">Metal-binding</keyword>
<dbReference type="CDD" id="cd14947">
    <property type="entry name" value="NBR1_like"/>
    <property type="match status" value="1"/>
</dbReference>
<dbReference type="Pfam" id="PF00569">
    <property type="entry name" value="ZZ"/>
    <property type="match status" value="1"/>
</dbReference>
<feature type="region of interest" description="Disordered" evidence="5">
    <location>
        <begin position="141"/>
        <end position="174"/>
    </location>
</feature>
<dbReference type="PROSITE" id="PS51745">
    <property type="entry name" value="PB1"/>
    <property type="match status" value="1"/>
</dbReference>
<protein>
    <recommendedName>
        <fullName evidence="10">ZZ-type domain-containing protein</fullName>
    </recommendedName>
</protein>
<dbReference type="SUPFAM" id="SSF57850">
    <property type="entry name" value="RING/U-box"/>
    <property type="match status" value="1"/>
</dbReference>
<evidence type="ECO:0000259" key="7">
    <source>
        <dbReference type="PROSITE" id="PS51745"/>
    </source>
</evidence>
<proteinExistence type="predicted"/>
<dbReference type="InterPro" id="IPR009060">
    <property type="entry name" value="UBA-like_sf"/>
</dbReference>
<evidence type="ECO:0000256" key="1">
    <source>
        <dbReference type="ARBA" id="ARBA00022723"/>
    </source>
</evidence>
<dbReference type="InterPro" id="IPR032350">
    <property type="entry name" value="Nbr1_FW"/>
</dbReference>
<organism evidence="8 9">
    <name type="scientific">Sphagnum troendelagicum</name>
    <dbReference type="NCBI Taxonomy" id="128251"/>
    <lineage>
        <taxon>Eukaryota</taxon>
        <taxon>Viridiplantae</taxon>
        <taxon>Streptophyta</taxon>
        <taxon>Embryophyta</taxon>
        <taxon>Bryophyta</taxon>
        <taxon>Sphagnophytina</taxon>
        <taxon>Sphagnopsida</taxon>
        <taxon>Sphagnales</taxon>
        <taxon>Sphagnaceae</taxon>
        <taxon>Sphagnum</taxon>
    </lineage>
</organism>
<evidence type="ECO:0000259" key="6">
    <source>
        <dbReference type="PROSITE" id="PS50135"/>
    </source>
</evidence>
<keyword evidence="9" id="KW-1185">Reference proteome</keyword>
<dbReference type="InterPro" id="IPR053793">
    <property type="entry name" value="PB1-like"/>
</dbReference>
<dbReference type="InterPro" id="IPR056893">
    <property type="entry name" value="UBA_Nbr1_C"/>
</dbReference>
<dbReference type="Pfam" id="PF24932">
    <property type="entry name" value="UBA_NBR1_C"/>
    <property type="match status" value="2"/>
</dbReference>
<keyword evidence="3" id="KW-0862">Zinc</keyword>
<dbReference type="InterPro" id="IPR000433">
    <property type="entry name" value="Znf_ZZ"/>
</dbReference>
<feature type="compositionally biased region" description="Low complexity" evidence="5">
    <location>
        <begin position="156"/>
        <end position="174"/>
    </location>
</feature>
<evidence type="ECO:0000256" key="3">
    <source>
        <dbReference type="ARBA" id="ARBA00022833"/>
    </source>
</evidence>
<dbReference type="PANTHER" id="PTHR20930:SF0">
    <property type="entry name" value="PROTEIN ILRUN"/>
    <property type="match status" value="1"/>
</dbReference>
<sequence length="642" mass="69570">MATFVLKIKYEEVLRRMTVPQKEGGYPPCPAISFGELEESIRTMFKIPSSSEIVVKYTDKDNDVITLAGDEDLYDACAVQGLNPLRLHVTSLAVTAAPTPNPGPAGFRGRGISKGRGQGGGFGGWGPRFWNFPEVQMEALTPSPDVAPSADPGVTSAGNAGNPPAAASADVTTAASDAEDVNQVHHVGVQCDSCNMFPIVGPRFKSNKKFDFDLCQACFQKTESADDDYTRIERPMFRPRNFPSVSERRVGGFPWNGPYCRGRPLFAMRGARPGGHGSIAGKPVCHSGRFACESGAATKLDARFVQDVTIFDGTELAPGTSFTKIWRLRNSGSVPWPKDTQLVHVGGDELGSVNGTTLELPEEGLGPEEEVEASVDLVAPMKSGRYVSYWRLVAPFGAKFGHRVWVLIQVIPKNEDSPQVAESLVEAGENAQESDKKQVEKSEELATDQVVATDAVQAQPEVDSVIPDMIENQVPSAAPSVDNKDVEVVEPNQVAPEQQIEAEKAVDEPEATTEVAAPVTTVDDVGKEQKGGVEEAASELGSFSMVEIPDETAISAALEGMGFKDKSWNMELLKANNNDMQRTLDDLVASAEWAPKLEELEEMGFNDKELNRRLMMKNKGSLKRVVKELVYMYKNPAGTSKE</sequence>
<dbReference type="EMBL" id="OZ019907">
    <property type="protein sequence ID" value="CAK9206885.1"/>
    <property type="molecule type" value="Genomic_DNA"/>
</dbReference>
<dbReference type="SMART" id="SM00666">
    <property type="entry name" value="PB1"/>
    <property type="match status" value="1"/>
</dbReference>
<dbReference type="Proteomes" id="UP001497512">
    <property type="component" value="Chromosome 15"/>
</dbReference>
<dbReference type="Gene3D" id="1.10.8.10">
    <property type="entry name" value="DNA helicase RuvA subunit, C-terminal domain"/>
    <property type="match status" value="2"/>
</dbReference>
<dbReference type="InterPro" id="IPR000270">
    <property type="entry name" value="PB1_dom"/>
</dbReference>
<reference evidence="8" key="1">
    <citation type="submission" date="2024-02" db="EMBL/GenBank/DDBJ databases">
        <authorList>
            <consortium name="ELIXIR-Norway"/>
            <consortium name="Elixir Norway"/>
        </authorList>
    </citation>
    <scope>NUCLEOTIDE SEQUENCE</scope>
</reference>
<accession>A0ABP0TWN2</accession>
<evidence type="ECO:0008006" key="10">
    <source>
        <dbReference type="Google" id="ProtNLM"/>
    </source>
</evidence>
<evidence type="ECO:0000313" key="8">
    <source>
        <dbReference type="EMBL" id="CAK9206885.1"/>
    </source>
</evidence>